<feature type="binding site" evidence="1">
    <location>
        <begin position="122"/>
        <end position="124"/>
    </location>
    <ligand>
        <name>FAD</name>
        <dbReference type="ChEBI" id="CHEBI:57692"/>
        <note>ligand shared between neighboring subunits</note>
    </ligand>
</feature>
<comment type="cofactor">
    <cofactor evidence="1">
        <name>FAD</name>
        <dbReference type="ChEBI" id="CHEBI:57692"/>
    </cofactor>
    <text evidence="1">Binds 4 FAD per tetramer. Each FAD binding site is formed by three monomers.</text>
</comment>
<protein>
    <recommendedName>
        <fullName evidence="1">Flavin-dependent thymidylate synthase</fullName>
        <shortName evidence="1">FDTS</shortName>
        <ecNumber evidence="1">2.1.1.148</ecNumber>
    </recommendedName>
    <alternativeName>
        <fullName evidence="1">FAD-dependent thymidylate synthase</fullName>
    </alternativeName>
    <alternativeName>
        <fullName evidence="1">Thymidylate synthase ThyX</fullName>
        <shortName evidence="1">TS</shortName>
        <shortName evidence="1">TSase</shortName>
    </alternativeName>
</protein>
<keyword evidence="1" id="KW-0521">NADP</keyword>
<feature type="binding site" description="in other chain" evidence="1">
    <location>
        <position position="204"/>
    </location>
    <ligand>
        <name>dUMP</name>
        <dbReference type="ChEBI" id="CHEBI:246422"/>
        <note>ligand shared between dimeric partners</note>
    </ligand>
</feature>
<dbReference type="InterPro" id="IPR036098">
    <property type="entry name" value="Thymidylate_synthase_ThyX_sf"/>
</dbReference>
<feature type="binding site" evidence="1">
    <location>
        <position position="226"/>
    </location>
    <ligand>
        <name>FAD</name>
        <dbReference type="ChEBI" id="CHEBI:57692"/>
        <note>ligand shared between neighboring subunits</note>
    </ligand>
</feature>
<feature type="binding site" evidence="1">
    <location>
        <position position="231"/>
    </location>
    <ligand>
        <name>dUMP</name>
        <dbReference type="ChEBI" id="CHEBI:246422"/>
        <note>ligand shared between dimeric partners</note>
    </ligand>
</feature>
<feature type="binding site" evidence="1">
    <location>
        <position position="130"/>
    </location>
    <ligand>
        <name>FAD</name>
        <dbReference type="ChEBI" id="CHEBI:57692"/>
        <note>ligand shared between neighboring subunits</note>
    </ligand>
</feature>
<organism evidence="2 3">
    <name type="scientific">Candidatus Spechtbacteria bacterium RIFCSPLOWO2_12_FULL_38_22</name>
    <dbReference type="NCBI Taxonomy" id="1802165"/>
    <lineage>
        <taxon>Bacteria</taxon>
        <taxon>Candidatus Spechtiibacteriota</taxon>
    </lineage>
</organism>
<keyword evidence="1" id="KW-0489">Methyltransferase</keyword>
<comment type="similarity">
    <text evidence="1">Belongs to the thymidylate synthase ThyX family.</text>
</comment>
<feature type="binding site" evidence="1">
    <location>
        <begin position="220"/>
        <end position="222"/>
    </location>
    <ligand>
        <name>FAD</name>
        <dbReference type="ChEBI" id="CHEBI:57692"/>
        <note>ligand shared between neighboring subunits</note>
    </ligand>
</feature>
<keyword evidence="1" id="KW-0274">FAD</keyword>
<comment type="pathway">
    <text evidence="1">Pyrimidine metabolism; dTTP biosynthesis.</text>
</comment>
<dbReference type="CDD" id="cd20175">
    <property type="entry name" value="ThyX"/>
    <property type="match status" value="1"/>
</dbReference>
<dbReference type="GO" id="GO:0006231">
    <property type="term" value="P:dTMP biosynthetic process"/>
    <property type="evidence" value="ECO:0007669"/>
    <property type="project" value="UniProtKB-UniRule"/>
</dbReference>
<dbReference type="GO" id="GO:0032259">
    <property type="term" value="P:methylation"/>
    <property type="evidence" value="ECO:0007669"/>
    <property type="project" value="UniProtKB-KW"/>
</dbReference>
<feature type="binding site" description="in other chain" evidence="1">
    <location>
        <begin position="130"/>
        <end position="134"/>
    </location>
    <ligand>
        <name>dUMP</name>
        <dbReference type="ChEBI" id="CHEBI:246422"/>
        <note>ligand shared between dimeric partners</note>
    </ligand>
</feature>
<dbReference type="AlphaFoldDB" id="A0A1G2HGW4"/>
<gene>
    <name evidence="1" type="primary">thyX</name>
    <name evidence="2" type="ORF">A3F94_01410</name>
</gene>
<keyword evidence="1" id="KW-0808">Transferase</keyword>
<dbReference type="UniPathway" id="UPA00575"/>
<dbReference type="EC" id="2.1.1.148" evidence="1"/>
<proteinExistence type="inferred from homology"/>
<evidence type="ECO:0000313" key="2">
    <source>
        <dbReference type="EMBL" id="OGZ61491.1"/>
    </source>
</evidence>
<dbReference type="HAMAP" id="MF_01408">
    <property type="entry name" value="ThyX"/>
    <property type="match status" value="1"/>
</dbReference>
<dbReference type="GO" id="GO:0050660">
    <property type="term" value="F:flavin adenine dinucleotide binding"/>
    <property type="evidence" value="ECO:0007669"/>
    <property type="project" value="UniProtKB-UniRule"/>
</dbReference>
<dbReference type="PANTHER" id="PTHR34934:SF1">
    <property type="entry name" value="FLAVIN-DEPENDENT THYMIDYLATE SYNTHASE"/>
    <property type="match status" value="1"/>
</dbReference>
<sequence>MTTQNPQPRKGEVGVMSEEPQRIAVYEELKTLRPVSEGAEYWLGRPIECLNHGFIYLVDYMGNDDSVVQAARVSYGQGTTKVNTTRGLIRYLRRHMHTTPFEMVEFKFHCKMPIFVARQWVRHRTANINEYSGRYSIMSNEFYLPDSSVISKQAEGNRQGRGEELSSEKKKRVLELLQQDYERTYEHYREFVGEDFDLARELARIGLSLANYTEWYWKIDLHNLMHFLTLRMDSHAQYEIQVFANAMAQIVKDALPICYSAFEDYQLNATRLSGPEKELIKAHEWPKSRQEAFDLAFKRFDNQRESNEFVDKIAELGMISEQL</sequence>
<name>A0A1G2HGW4_9BACT</name>
<comment type="subunit">
    <text evidence="1">Homotetramer.</text>
</comment>
<dbReference type="Proteomes" id="UP000176770">
    <property type="component" value="Unassembled WGS sequence"/>
</dbReference>
<dbReference type="GO" id="GO:0006235">
    <property type="term" value="P:dTTP biosynthetic process"/>
    <property type="evidence" value="ECO:0007669"/>
    <property type="project" value="UniProtKB-UniRule"/>
</dbReference>
<dbReference type="Pfam" id="PF02511">
    <property type="entry name" value="Thy1"/>
    <property type="match status" value="1"/>
</dbReference>
<dbReference type="InterPro" id="IPR003669">
    <property type="entry name" value="Thymidylate_synthase_ThyX"/>
</dbReference>
<evidence type="ECO:0000256" key="1">
    <source>
        <dbReference type="HAMAP-Rule" id="MF_01408"/>
    </source>
</evidence>
<comment type="function">
    <text evidence="1">Catalyzes the reductive methylation of 2'-deoxyuridine-5'-monophosphate (dUMP) to 2'-deoxythymidine-5'-monophosphate (dTMP) while utilizing 5,10-methylenetetrahydrofolate (mTHF) as the methyl donor, and NADPH and FADH(2) as the reductant.</text>
</comment>
<dbReference type="GO" id="GO:0050797">
    <property type="term" value="F:thymidylate synthase (FAD) activity"/>
    <property type="evidence" value="ECO:0007669"/>
    <property type="project" value="UniProtKB-UniRule"/>
</dbReference>
<dbReference type="GO" id="GO:0004799">
    <property type="term" value="F:thymidylate synthase activity"/>
    <property type="evidence" value="ECO:0007669"/>
    <property type="project" value="TreeGrafter"/>
</dbReference>
<dbReference type="Gene3D" id="3.30.1360.170">
    <property type="match status" value="1"/>
</dbReference>
<feature type="binding site" evidence="1">
    <location>
        <begin position="119"/>
        <end position="122"/>
    </location>
    <ligand>
        <name>dUMP</name>
        <dbReference type="ChEBI" id="CHEBI:246422"/>
        <note>ligand shared between dimeric partners</note>
    </ligand>
</feature>
<feature type="binding site" evidence="1">
    <location>
        <position position="99"/>
    </location>
    <ligand>
        <name>FAD</name>
        <dbReference type="ChEBI" id="CHEBI:57692"/>
        <note>ligand shared between neighboring subunits</note>
    </ligand>
</feature>
<evidence type="ECO:0000313" key="3">
    <source>
        <dbReference type="Proteomes" id="UP000176770"/>
    </source>
</evidence>
<accession>A0A1G2HGW4</accession>
<dbReference type="PROSITE" id="PS51331">
    <property type="entry name" value="THYX"/>
    <property type="match status" value="1"/>
</dbReference>
<keyword evidence="1" id="KW-0285">Flavoprotein</keyword>
<feature type="active site" description="Involved in ionization of N3 of dUMP, leading to its activation" evidence="1">
    <location>
        <position position="231"/>
    </location>
</feature>
<comment type="catalytic activity">
    <reaction evidence="1">
        <text>dUMP + (6R)-5,10-methylene-5,6,7,8-tetrahydrofolate + NADPH + H(+) = dTMP + (6S)-5,6,7,8-tetrahydrofolate + NADP(+)</text>
        <dbReference type="Rhea" id="RHEA:29043"/>
        <dbReference type="ChEBI" id="CHEBI:15378"/>
        <dbReference type="ChEBI" id="CHEBI:15636"/>
        <dbReference type="ChEBI" id="CHEBI:57453"/>
        <dbReference type="ChEBI" id="CHEBI:57783"/>
        <dbReference type="ChEBI" id="CHEBI:58349"/>
        <dbReference type="ChEBI" id="CHEBI:63528"/>
        <dbReference type="ChEBI" id="CHEBI:246422"/>
        <dbReference type="EC" id="2.1.1.148"/>
    </reaction>
</comment>
<keyword evidence="1" id="KW-0545">Nucleotide biosynthesis</keyword>
<reference evidence="2 3" key="1">
    <citation type="journal article" date="2016" name="Nat. Commun.">
        <title>Thousands of microbial genomes shed light on interconnected biogeochemical processes in an aquifer system.</title>
        <authorList>
            <person name="Anantharaman K."/>
            <person name="Brown C.T."/>
            <person name="Hug L.A."/>
            <person name="Sharon I."/>
            <person name="Castelle C.J."/>
            <person name="Probst A.J."/>
            <person name="Thomas B.C."/>
            <person name="Singh A."/>
            <person name="Wilkins M.J."/>
            <person name="Karaoz U."/>
            <person name="Brodie E.L."/>
            <person name="Williams K.H."/>
            <person name="Hubbard S.S."/>
            <person name="Banfield J.F."/>
        </authorList>
    </citation>
    <scope>NUCLEOTIDE SEQUENCE [LARGE SCALE GENOMIC DNA]</scope>
</reference>
<dbReference type="NCBIfam" id="TIGR02170">
    <property type="entry name" value="thyX"/>
    <property type="match status" value="1"/>
</dbReference>
<dbReference type="SUPFAM" id="SSF69796">
    <property type="entry name" value="Thymidylate synthase-complementing protein Thy1"/>
    <property type="match status" value="1"/>
</dbReference>
<dbReference type="STRING" id="1802165.A3F94_01410"/>
<comment type="caution">
    <text evidence="2">The sequence shown here is derived from an EMBL/GenBank/DDBJ whole genome shotgun (WGS) entry which is preliminary data.</text>
</comment>
<dbReference type="EMBL" id="MHOK01000022">
    <property type="protein sequence ID" value="OGZ61491.1"/>
    <property type="molecule type" value="Genomic_DNA"/>
</dbReference>
<dbReference type="GO" id="GO:0070402">
    <property type="term" value="F:NADPH binding"/>
    <property type="evidence" value="ECO:0007669"/>
    <property type="project" value="TreeGrafter"/>
</dbReference>
<dbReference type="PANTHER" id="PTHR34934">
    <property type="entry name" value="FLAVIN-DEPENDENT THYMIDYLATE SYNTHASE"/>
    <property type="match status" value="1"/>
</dbReference>